<dbReference type="GO" id="GO:0005737">
    <property type="term" value="C:cytoplasm"/>
    <property type="evidence" value="ECO:0007669"/>
    <property type="project" value="UniProtKB-SubCell"/>
</dbReference>
<comment type="catalytic activity">
    <reaction evidence="1">
        <text>Exonucleolytic cleavage of poly(A) to 5'-AMP.</text>
        <dbReference type="EC" id="3.1.13.4"/>
    </reaction>
</comment>
<keyword evidence="12" id="KW-0805">Transcription regulation</keyword>
<dbReference type="VEuPathDB" id="AmoebaDB:ACA1_378890"/>
<accession>L8GRD9</accession>
<dbReference type="GO" id="GO:0004535">
    <property type="term" value="F:poly(A)-specific ribonuclease activity"/>
    <property type="evidence" value="ECO:0007669"/>
    <property type="project" value="UniProtKB-EC"/>
</dbReference>
<dbReference type="GO" id="GO:0030014">
    <property type="term" value="C:CCR4-NOT complex"/>
    <property type="evidence" value="ECO:0007669"/>
    <property type="project" value="InterPro"/>
</dbReference>
<evidence type="ECO:0000256" key="1">
    <source>
        <dbReference type="ARBA" id="ARBA00001663"/>
    </source>
</evidence>
<dbReference type="Gene3D" id="3.30.420.10">
    <property type="entry name" value="Ribonuclease H-like superfamily/Ribonuclease H"/>
    <property type="match status" value="1"/>
</dbReference>
<evidence type="ECO:0000256" key="6">
    <source>
        <dbReference type="ARBA" id="ARBA00022490"/>
    </source>
</evidence>
<evidence type="ECO:0000256" key="4">
    <source>
        <dbReference type="ARBA" id="ARBA00008372"/>
    </source>
</evidence>
<comment type="subcellular location">
    <subcellularLocation>
        <location evidence="3">Cytoplasm</location>
    </subcellularLocation>
    <subcellularLocation>
        <location evidence="2">Nucleus</location>
    </subcellularLocation>
</comment>
<name>L8GRD9_ACACF</name>
<evidence type="ECO:0000256" key="12">
    <source>
        <dbReference type="ARBA" id="ARBA00023015"/>
    </source>
</evidence>
<keyword evidence="11" id="KW-0694">RNA-binding</keyword>
<keyword evidence="14" id="KW-0539">Nucleus</keyword>
<keyword evidence="13" id="KW-0804">Transcription</keyword>
<evidence type="ECO:0000256" key="9">
    <source>
        <dbReference type="ARBA" id="ARBA00022801"/>
    </source>
</evidence>
<dbReference type="FunFam" id="3.30.420.10:FF:000272">
    <property type="entry name" value="CCR4-NOT transcription complex subunit 8"/>
    <property type="match status" value="1"/>
</dbReference>
<dbReference type="InterPro" id="IPR036397">
    <property type="entry name" value="RNaseH_sf"/>
</dbReference>
<dbReference type="OMA" id="IKFMMRA"/>
<keyword evidence="8" id="KW-0479">Metal-binding</keyword>
<dbReference type="EC" id="3.1.13.4" evidence="5"/>
<keyword evidence="7" id="KW-0540">Nuclease</keyword>
<organism evidence="15 16">
    <name type="scientific">Acanthamoeba castellanii (strain ATCC 30010 / Neff)</name>
    <dbReference type="NCBI Taxonomy" id="1257118"/>
    <lineage>
        <taxon>Eukaryota</taxon>
        <taxon>Amoebozoa</taxon>
        <taxon>Discosea</taxon>
        <taxon>Longamoebia</taxon>
        <taxon>Centramoebida</taxon>
        <taxon>Acanthamoebidae</taxon>
        <taxon>Acanthamoeba</taxon>
    </lineage>
</organism>
<evidence type="ECO:0000313" key="15">
    <source>
        <dbReference type="EMBL" id="ELR15719.1"/>
    </source>
</evidence>
<evidence type="ECO:0000256" key="3">
    <source>
        <dbReference type="ARBA" id="ARBA00004496"/>
    </source>
</evidence>
<evidence type="ECO:0000313" key="16">
    <source>
        <dbReference type="Proteomes" id="UP000011083"/>
    </source>
</evidence>
<dbReference type="InterPro" id="IPR006941">
    <property type="entry name" value="RNase_CAF1"/>
</dbReference>
<dbReference type="InterPro" id="IPR039637">
    <property type="entry name" value="CNOT7/CNOT8/Pop2"/>
</dbReference>
<dbReference type="STRING" id="1257118.L8GRD9"/>
<evidence type="ECO:0000256" key="8">
    <source>
        <dbReference type="ARBA" id="ARBA00022723"/>
    </source>
</evidence>
<evidence type="ECO:0000256" key="10">
    <source>
        <dbReference type="ARBA" id="ARBA00022839"/>
    </source>
</evidence>
<dbReference type="KEGG" id="acan:ACA1_378890"/>
<evidence type="ECO:0000256" key="13">
    <source>
        <dbReference type="ARBA" id="ARBA00023163"/>
    </source>
</evidence>
<dbReference type="GO" id="GO:0005634">
    <property type="term" value="C:nucleus"/>
    <property type="evidence" value="ECO:0007669"/>
    <property type="project" value="UniProtKB-SubCell"/>
</dbReference>
<evidence type="ECO:0000256" key="11">
    <source>
        <dbReference type="ARBA" id="ARBA00022884"/>
    </source>
</evidence>
<comment type="similarity">
    <text evidence="4">Belongs to the CAF1 family.</text>
</comment>
<sequence>MGSHSNGLEPEIREVWAENLEEEMAHIRDIVEDYPYIAMDTEFPGIVARPIGNFKSPSEYHYQTLRCNVDLLKIIQLGLTFTDGEGRLPPGVATWQFNFKFSLTEDMYAQDSIDLLTRSGINFKRHEEHGVDVSHFGELLTSSGIVLDDRIKWISFHSGYDFGYLLKILTCKPLPAQEEEFFELLLAYFPCIYDIKYLMKSCKSLKGGLNELANDLEVERIGPQHQAGSDSLLTSATFFKMKRMFFENNLDDSKFLGVLYGLGHPYKAGGYEQQV</sequence>
<dbReference type="Proteomes" id="UP000011083">
    <property type="component" value="Unassembled WGS sequence"/>
</dbReference>
<dbReference type="EMBL" id="KB008025">
    <property type="protein sequence ID" value="ELR15719.1"/>
    <property type="molecule type" value="Genomic_DNA"/>
</dbReference>
<dbReference type="OrthoDB" id="1164111at2759"/>
<dbReference type="AlphaFoldDB" id="L8GRD9"/>
<evidence type="ECO:0000256" key="14">
    <source>
        <dbReference type="ARBA" id="ARBA00023242"/>
    </source>
</evidence>
<dbReference type="GeneID" id="14916391"/>
<gene>
    <name evidence="15" type="ORF">ACA1_378890</name>
</gene>
<keyword evidence="9" id="KW-0378">Hydrolase</keyword>
<evidence type="ECO:0000256" key="2">
    <source>
        <dbReference type="ARBA" id="ARBA00004123"/>
    </source>
</evidence>
<reference evidence="15 16" key="1">
    <citation type="journal article" date="2013" name="Genome Biol.">
        <title>Genome of Acanthamoeba castellanii highlights extensive lateral gene transfer and early evolution of tyrosine kinase signaling.</title>
        <authorList>
            <person name="Clarke M."/>
            <person name="Lohan A.J."/>
            <person name="Liu B."/>
            <person name="Lagkouvardos I."/>
            <person name="Roy S."/>
            <person name="Zafar N."/>
            <person name="Bertelli C."/>
            <person name="Schilde C."/>
            <person name="Kianianmomeni A."/>
            <person name="Burglin T.R."/>
            <person name="Frech C."/>
            <person name="Turcotte B."/>
            <person name="Kopec K.O."/>
            <person name="Synnott J.M."/>
            <person name="Choo C."/>
            <person name="Paponov I."/>
            <person name="Finkler A."/>
            <person name="Soon Heng Tan C."/>
            <person name="Hutchins A.P."/>
            <person name="Weinmeier T."/>
            <person name="Rattei T."/>
            <person name="Chu J.S."/>
            <person name="Gimenez G."/>
            <person name="Irimia M."/>
            <person name="Rigden D.J."/>
            <person name="Fitzpatrick D.A."/>
            <person name="Lorenzo-Morales J."/>
            <person name="Bateman A."/>
            <person name="Chiu C.H."/>
            <person name="Tang P."/>
            <person name="Hegemann P."/>
            <person name="Fromm H."/>
            <person name="Raoult D."/>
            <person name="Greub G."/>
            <person name="Miranda-Saavedra D."/>
            <person name="Chen N."/>
            <person name="Nash P."/>
            <person name="Ginger M.L."/>
            <person name="Horn M."/>
            <person name="Schaap P."/>
            <person name="Caler L."/>
            <person name="Loftus B."/>
        </authorList>
    </citation>
    <scope>NUCLEOTIDE SEQUENCE [LARGE SCALE GENOMIC DNA]</scope>
    <source>
        <strain evidence="15 16">Neff</strain>
    </source>
</reference>
<dbReference type="SUPFAM" id="SSF53098">
    <property type="entry name" value="Ribonuclease H-like"/>
    <property type="match status" value="1"/>
</dbReference>
<keyword evidence="10" id="KW-0269">Exonuclease</keyword>
<dbReference type="GO" id="GO:0003723">
    <property type="term" value="F:RNA binding"/>
    <property type="evidence" value="ECO:0007669"/>
    <property type="project" value="UniProtKB-KW"/>
</dbReference>
<proteinExistence type="inferred from homology"/>
<evidence type="ECO:0000256" key="7">
    <source>
        <dbReference type="ARBA" id="ARBA00022722"/>
    </source>
</evidence>
<evidence type="ECO:0000256" key="5">
    <source>
        <dbReference type="ARBA" id="ARBA00012161"/>
    </source>
</evidence>
<dbReference type="Pfam" id="PF04857">
    <property type="entry name" value="CAF1"/>
    <property type="match status" value="2"/>
</dbReference>
<protein>
    <recommendedName>
        <fullName evidence="5">poly(A)-specific ribonuclease</fullName>
        <ecNumber evidence="5">3.1.13.4</ecNumber>
    </recommendedName>
</protein>
<dbReference type="InterPro" id="IPR012337">
    <property type="entry name" value="RNaseH-like_sf"/>
</dbReference>
<keyword evidence="6" id="KW-0963">Cytoplasm</keyword>
<dbReference type="GO" id="GO:0046872">
    <property type="term" value="F:metal ion binding"/>
    <property type="evidence" value="ECO:0007669"/>
    <property type="project" value="UniProtKB-KW"/>
</dbReference>
<dbReference type="PANTHER" id="PTHR10797">
    <property type="entry name" value="CCR4-NOT TRANSCRIPTION COMPLEX SUBUNIT"/>
    <property type="match status" value="1"/>
</dbReference>
<dbReference type="RefSeq" id="XP_004337732.1">
    <property type="nucleotide sequence ID" value="XM_004337684.1"/>
</dbReference>
<keyword evidence="16" id="KW-1185">Reference proteome</keyword>